<evidence type="ECO:0000256" key="4">
    <source>
        <dbReference type="ARBA" id="ARBA00042988"/>
    </source>
</evidence>
<dbReference type="Pfam" id="PF22725">
    <property type="entry name" value="GFO_IDH_MocA_C3"/>
    <property type="match status" value="1"/>
</dbReference>
<evidence type="ECO:0000256" key="2">
    <source>
        <dbReference type="ARBA" id="ARBA00023002"/>
    </source>
</evidence>
<feature type="domain" description="Gfo/Idh/MocA-like oxidoreductase N-terminal" evidence="6">
    <location>
        <begin position="33"/>
        <end position="149"/>
    </location>
</feature>
<dbReference type="GO" id="GO:0000166">
    <property type="term" value="F:nucleotide binding"/>
    <property type="evidence" value="ECO:0007669"/>
    <property type="project" value="InterPro"/>
</dbReference>
<evidence type="ECO:0000256" key="1">
    <source>
        <dbReference type="ARBA" id="ARBA00010928"/>
    </source>
</evidence>
<dbReference type="EMBL" id="JBGBPQ010000007">
    <property type="protein sequence ID" value="KAL1521789.1"/>
    <property type="molecule type" value="Genomic_DNA"/>
</dbReference>
<dbReference type="InterPro" id="IPR055170">
    <property type="entry name" value="GFO_IDH_MocA-like_dom"/>
</dbReference>
<dbReference type="Gene3D" id="3.40.50.720">
    <property type="entry name" value="NAD(P)-binding Rossmann-like Domain"/>
    <property type="match status" value="1"/>
</dbReference>
<feature type="domain" description="GFO/IDH/MocA-like oxidoreductase" evidence="7">
    <location>
        <begin position="161"/>
        <end position="278"/>
    </location>
</feature>
<evidence type="ECO:0000259" key="7">
    <source>
        <dbReference type="Pfam" id="PF22725"/>
    </source>
</evidence>
<dbReference type="PANTHER" id="PTHR22604:SF105">
    <property type="entry name" value="TRANS-1,2-DIHYDROBENZENE-1,2-DIOL DEHYDROGENASE"/>
    <property type="match status" value="1"/>
</dbReference>
<gene>
    <name evidence="8" type="ORF">AB1Y20_021442</name>
</gene>
<dbReference type="PANTHER" id="PTHR22604">
    <property type="entry name" value="OXIDOREDUCTASES"/>
    <property type="match status" value="1"/>
</dbReference>
<dbReference type="SUPFAM" id="SSF55347">
    <property type="entry name" value="Glyceraldehyde-3-phosphate dehydrogenase-like, C-terminal domain"/>
    <property type="match status" value="1"/>
</dbReference>
<comment type="similarity">
    <text evidence="1">Belongs to the Gfo/Idh/MocA family.</text>
</comment>
<dbReference type="Gene3D" id="3.30.360.10">
    <property type="entry name" value="Dihydrodipicolinate Reductase, domain 2"/>
    <property type="match status" value="1"/>
</dbReference>
<dbReference type="AlphaFoldDB" id="A0AB34JIP9"/>
<reference evidence="8 9" key="1">
    <citation type="journal article" date="2024" name="Science">
        <title>Giant polyketide synthase enzymes in the biosynthesis of giant marine polyether toxins.</title>
        <authorList>
            <person name="Fallon T.R."/>
            <person name="Shende V.V."/>
            <person name="Wierzbicki I.H."/>
            <person name="Pendleton A.L."/>
            <person name="Watervoot N.F."/>
            <person name="Auber R.P."/>
            <person name="Gonzalez D.J."/>
            <person name="Wisecaver J.H."/>
            <person name="Moore B.S."/>
        </authorList>
    </citation>
    <scope>NUCLEOTIDE SEQUENCE [LARGE SCALE GENOMIC DNA]</scope>
    <source>
        <strain evidence="8 9">12B1</strain>
    </source>
</reference>
<dbReference type="GO" id="GO:0047837">
    <property type="term" value="F:D-xylose 1-dehydrogenase (NADP+) activity"/>
    <property type="evidence" value="ECO:0007669"/>
    <property type="project" value="UniProtKB-EC"/>
</dbReference>
<comment type="caution">
    <text evidence="8">The sequence shown here is derived from an EMBL/GenBank/DDBJ whole genome shotgun (WGS) entry which is preliminary data.</text>
</comment>
<evidence type="ECO:0000256" key="5">
    <source>
        <dbReference type="ARBA" id="ARBA00049233"/>
    </source>
</evidence>
<name>A0AB34JIP9_PRYPA</name>
<accession>A0AB34JIP9</accession>
<dbReference type="Pfam" id="PF01408">
    <property type="entry name" value="GFO_IDH_MocA"/>
    <property type="match status" value="1"/>
</dbReference>
<keyword evidence="9" id="KW-1185">Reference proteome</keyword>
<sequence>MLLAALRLRGGGEPEPLPLDVQRGSDPSRVTHLRWGILGASAISSDWVKALRDVEGASVVAVAARSAERAEVWAREHAIAAGFGDYAELCASDAVDVVYVGTITKLHYEHAMLALAHGKHVVIEKPIGVSAEEARRLVEYARQRRLFLHEGMWTRFMPAVEKCRALIAEGRIGEPVAVHADFGFNAVKFEGLDSPMFDPNLAGSGMLPVGCYVVQTAPMVFGDGFPTKIAAAGTTANGVDTSAGITLQYGNDKLAVLTYNLMAETCEATEVIGTKGRIKLHPPAHCPERVSLIVALDRGLTETTDFTFPIPEPKGFPAPNWNYPNQHGFVYQARAIHRCIGEGWLECPQYPHAEVIQTMTIMDVAKRQIME</sequence>
<evidence type="ECO:0000259" key="6">
    <source>
        <dbReference type="Pfam" id="PF01408"/>
    </source>
</evidence>
<dbReference type="Proteomes" id="UP001515480">
    <property type="component" value="Unassembled WGS sequence"/>
</dbReference>
<proteinExistence type="inferred from homology"/>
<keyword evidence="2" id="KW-0560">Oxidoreductase</keyword>
<evidence type="ECO:0000313" key="8">
    <source>
        <dbReference type="EMBL" id="KAL1521789.1"/>
    </source>
</evidence>
<comment type="catalytic activity">
    <reaction evidence="5">
        <text>D-xylose + NADP(+) = D-xylono-1,5-lactone + NADPH + H(+)</text>
        <dbReference type="Rhea" id="RHEA:22000"/>
        <dbReference type="ChEBI" id="CHEBI:15378"/>
        <dbReference type="ChEBI" id="CHEBI:15867"/>
        <dbReference type="ChEBI" id="CHEBI:53455"/>
        <dbReference type="ChEBI" id="CHEBI:57783"/>
        <dbReference type="ChEBI" id="CHEBI:58349"/>
        <dbReference type="EC" id="1.1.1.179"/>
    </reaction>
</comment>
<evidence type="ECO:0000256" key="3">
    <source>
        <dbReference type="ARBA" id="ARBA00038984"/>
    </source>
</evidence>
<dbReference type="InterPro" id="IPR000683">
    <property type="entry name" value="Gfo/Idh/MocA-like_OxRdtase_N"/>
</dbReference>
<evidence type="ECO:0000313" key="9">
    <source>
        <dbReference type="Proteomes" id="UP001515480"/>
    </source>
</evidence>
<dbReference type="InterPro" id="IPR036291">
    <property type="entry name" value="NAD(P)-bd_dom_sf"/>
</dbReference>
<organism evidence="8 9">
    <name type="scientific">Prymnesium parvum</name>
    <name type="common">Toxic golden alga</name>
    <dbReference type="NCBI Taxonomy" id="97485"/>
    <lineage>
        <taxon>Eukaryota</taxon>
        <taxon>Haptista</taxon>
        <taxon>Haptophyta</taxon>
        <taxon>Prymnesiophyceae</taxon>
        <taxon>Prymnesiales</taxon>
        <taxon>Prymnesiaceae</taxon>
        <taxon>Prymnesium</taxon>
    </lineage>
</organism>
<dbReference type="InterPro" id="IPR050984">
    <property type="entry name" value="Gfo/Idh/MocA_domain"/>
</dbReference>
<dbReference type="SUPFAM" id="SSF51735">
    <property type="entry name" value="NAD(P)-binding Rossmann-fold domains"/>
    <property type="match status" value="1"/>
</dbReference>
<protein>
    <recommendedName>
        <fullName evidence="3">D-xylose 1-dehydrogenase (NADP(+), D-xylono-1,5-lactone-forming)</fullName>
        <ecNumber evidence="3">1.1.1.179</ecNumber>
    </recommendedName>
    <alternativeName>
        <fullName evidence="4">D-xylose-NADP dehydrogenase</fullName>
    </alternativeName>
</protein>
<dbReference type="EC" id="1.1.1.179" evidence="3"/>